<dbReference type="Proteomes" id="UP000092993">
    <property type="component" value="Unassembled WGS sequence"/>
</dbReference>
<dbReference type="EMBL" id="LUGG01000027">
    <property type="protein sequence ID" value="OBZ66921.1"/>
    <property type="molecule type" value="Genomic_DNA"/>
</dbReference>
<evidence type="ECO:0000313" key="2">
    <source>
        <dbReference type="Proteomes" id="UP000092993"/>
    </source>
</evidence>
<evidence type="ECO:0000313" key="1">
    <source>
        <dbReference type="EMBL" id="OBZ66921.1"/>
    </source>
</evidence>
<proteinExistence type="predicted"/>
<comment type="caution">
    <text evidence="1">The sequence shown here is derived from an EMBL/GenBank/DDBJ whole genome shotgun (WGS) entry which is preliminary data.</text>
</comment>
<name>A0A1C7LQ90_GRIFR</name>
<keyword evidence="2" id="KW-1185">Reference proteome</keyword>
<reference evidence="1 2" key="1">
    <citation type="submission" date="2016-03" db="EMBL/GenBank/DDBJ databases">
        <title>Whole genome sequencing of Grifola frondosa 9006-11.</title>
        <authorList>
            <person name="Min B."/>
            <person name="Park H."/>
            <person name="Kim J.-G."/>
            <person name="Cho H."/>
            <person name="Oh Y.-L."/>
            <person name="Kong W.-S."/>
            <person name="Choi I.-G."/>
        </authorList>
    </citation>
    <scope>NUCLEOTIDE SEQUENCE [LARGE SCALE GENOMIC DNA]</scope>
    <source>
        <strain evidence="1 2">9006-11</strain>
    </source>
</reference>
<organism evidence="1 2">
    <name type="scientific">Grifola frondosa</name>
    <name type="common">Maitake</name>
    <name type="synonym">Polyporus frondosus</name>
    <dbReference type="NCBI Taxonomy" id="5627"/>
    <lineage>
        <taxon>Eukaryota</taxon>
        <taxon>Fungi</taxon>
        <taxon>Dikarya</taxon>
        <taxon>Basidiomycota</taxon>
        <taxon>Agaricomycotina</taxon>
        <taxon>Agaricomycetes</taxon>
        <taxon>Polyporales</taxon>
        <taxon>Grifolaceae</taxon>
        <taxon>Grifola</taxon>
    </lineage>
</organism>
<protein>
    <submittedName>
        <fullName evidence="1">Uncharacterized protein</fullName>
    </submittedName>
</protein>
<accession>A0A1C7LQ90</accession>
<sequence>MFFHHFNAERMVCGGDQETTYFYPSAKGQRRQVQLRAPRRWCISSPMAAHDFNAMHQVEFGRFRLLTCAA</sequence>
<dbReference type="AlphaFoldDB" id="A0A1C7LQ90"/>
<gene>
    <name evidence="1" type="ORF">A0H81_13065</name>
</gene>